<keyword evidence="5" id="KW-0175">Coiled coil</keyword>
<evidence type="ECO:0000313" key="8">
    <source>
        <dbReference type="Proteomes" id="UP000018440"/>
    </source>
</evidence>
<evidence type="ECO:0000256" key="2">
    <source>
        <dbReference type="ARBA" id="ARBA00022490"/>
    </source>
</evidence>
<keyword evidence="3" id="KW-0505">Motor protein</keyword>
<organism evidence="7 8">
    <name type="scientific">Acinetobacter schindleri CIP 107287</name>
    <dbReference type="NCBI Taxonomy" id="1217988"/>
    <lineage>
        <taxon>Bacteria</taxon>
        <taxon>Pseudomonadati</taxon>
        <taxon>Pseudomonadota</taxon>
        <taxon>Gammaproteobacteria</taxon>
        <taxon>Moraxellales</taxon>
        <taxon>Moraxellaceae</taxon>
        <taxon>Acinetobacter</taxon>
    </lineage>
</organism>
<dbReference type="Pfam" id="PF20155">
    <property type="entry name" value="TMP_3"/>
    <property type="match status" value="1"/>
</dbReference>
<feature type="domain" description="Tape measure protein N-terminal" evidence="6">
    <location>
        <begin position="206"/>
        <end position="397"/>
    </location>
</feature>
<keyword evidence="4" id="KW-0206">Cytoskeleton</keyword>
<dbReference type="NCBIfam" id="TIGR02675">
    <property type="entry name" value="tape_meas_nterm"/>
    <property type="match status" value="1"/>
</dbReference>
<dbReference type="HOGENOM" id="CLU_004499_0_0_6"/>
<dbReference type="AlphaFoldDB" id="N8Z5K2"/>
<dbReference type="GO" id="GO:0005856">
    <property type="term" value="C:cytoskeleton"/>
    <property type="evidence" value="ECO:0007669"/>
    <property type="project" value="UniProtKB-SubCell"/>
</dbReference>
<dbReference type="RefSeq" id="WP_004893894.1">
    <property type="nucleotide sequence ID" value="NZ_KB849576.1"/>
</dbReference>
<dbReference type="PATRIC" id="fig|1217988.3.peg.2032"/>
<sequence>MSGKNLTFKLIMDADTKGFVGNIKQSEDAAKSVFSAIKQESERLKQATTDASKEMGNIIPKGTSELADKLTQSLNAATGIIKDAGDNAKSTAGNFTDFGNRTEKALSQLKGDLAQAKQNLEAFSKTKASPADIEKAQVQVDQLEKEVQQADQAFSGFQAEVGKANTSLKETDTAAQTAQKGIGVLKTGFTALIGVMGGIGIGLGLRELAEAADSYTNLSARINIATSDGGNFTQAMARVHQVALMTNSSLDATAGLFTKVNDTGKQMGLTQQQSLDLVKTINMAIQTGGGSAAAADAAITQFTQALQSGVLRGDEFNSIMEQAPGISKALAQSLGVTTGELRKMAENGELSAEKVIKALQSQSAAIEADYTKFPTTIGNALQRIATQWQILIGTMDQANGASATVAQWLVTLADNMDVIEAILEDIGEGFIWVGDQLKKIDPATIEALKEALSTTYETIQSMAGSLGNGIGIAVDQLDTLLGAIFNFESGIDTATDKTNGFTKALQALNVVFGFIGDGFEAISIVANLLAGVFYDVGAAWIGFKANFKWGDAKDQAIADMDAMAKKAQDYYDRATAGAMGFKSAGIAAIEDIGKTQDQKNQESLQSNNATFAELAKQNQEFTQKSKDLAAERSAIDAQLNQARKDGNQSTIDAIIQKSNELEGREKEHAANKAALDKDMLASAQAYAEAAIKANGGVMDGVMQADLLTKGYIVTMDEAGKVSVQAGLSAEQAAESAAKKEEALKLAKENVKKADEEYLAYQKQAAAERALLEQQIEQAKKTGDLNALASAQASINAINTKEAELAQNRDLRIAELNKANTGSGQVAETAYSRASAAAKLFGVDLDVSLNKVSKSFSSSGNELDGLKTKLGEAGYTGKQAGDVLYQAWEEWLSKAKSQAEIDAANAKMREFEAQGVFSTKQVELGIVAIKRATSELPDVLDETGKAFERLGIKTKEQLRLSAQMALADFETVRQSGQATQADLQKAYEKTIQLAYASGDAQSIAAANAKAASLGLSIQVSETGQVSVKANNAVEESLHRVRNATGNAGDGFDDLGRRGVRAGNDTTEAWEEARKATEAAMASQGKMKASKTGTTAKHGLSVEEIEQRLKDIGYEGDTKQKAKELFQDAEPVAGGYYKSASNEWVKRKYGTTAYDNQKALGNAMYVMEQIERLEQYVGKNGRSIGSSNLNDYAPSIPSVPSTKDYGKGGDSVNYNIQFGGQTLSLTGDASQKDVMTSLVNQLKGIAKST</sequence>
<evidence type="ECO:0000313" key="7">
    <source>
        <dbReference type="EMBL" id="ENV44221.1"/>
    </source>
</evidence>
<evidence type="ECO:0000256" key="5">
    <source>
        <dbReference type="SAM" id="Coils"/>
    </source>
</evidence>
<comment type="caution">
    <text evidence="7">The sequence shown here is derived from an EMBL/GenBank/DDBJ whole genome shotgun (WGS) entry which is preliminary data.</text>
</comment>
<name>N8Z5K2_9GAMM</name>
<feature type="coiled-coil region" evidence="5">
    <location>
        <begin position="99"/>
        <end position="160"/>
    </location>
</feature>
<dbReference type="InterPro" id="IPR013491">
    <property type="entry name" value="Tape_meas_N"/>
</dbReference>
<evidence type="ECO:0000256" key="4">
    <source>
        <dbReference type="ARBA" id="ARBA00023212"/>
    </source>
</evidence>
<comment type="subcellular location">
    <subcellularLocation>
        <location evidence="1">Cytoplasm</location>
        <location evidence="1">Cytoskeleton</location>
    </subcellularLocation>
</comment>
<reference evidence="7 8" key="1">
    <citation type="submission" date="2013-02" db="EMBL/GenBank/DDBJ databases">
        <title>The Genome Sequence of Acinetobacter schindleri CIP 107287.</title>
        <authorList>
            <consortium name="The Broad Institute Genome Sequencing Platform"/>
            <consortium name="The Broad Institute Genome Sequencing Center for Infectious Disease"/>
            <person name="Cerqueira G."/>
            <person name="Feldgarden M."/>
            <person name="Courvalin P."/>
            <person name="Perichon B."/>
            <person name="Grillot-Courvalin C."/>
            <person name="Clermont D."/>
            <person name="Rocha E."/>
            <person name="Yoon E.-J."/>
            <person name="Nemec A."/>
            <person name="Walker B."/>
            <person name="Young S.K."/>
            <person name="Zeng Q."/>
            <person name="Gargeya S."/>
            <person name="Fitzgerald M."/>
            <person name="Haas B."/>
            <person name="Abouelleil A."/>
            <person name="Alvarado L."/>
            <person name="Arachchi H.M."/>
            <person name="Berlin A.M."/>
            <person name="Chapman S.B."/>
            <person name="Dewar J."/>
            <person name="Goldberg J."/>
            <person name="Griggs A."/>
            <person name="Gujja S."/>
            <person name="Hansen M."/>
            <person name="Howarth C."/>
            <person name="Imamovic A."/>
            <person name="Larimer J."/>
            <person name="McCowan C."/>
            <person name="Murphy C."/>
            <person name="Neiman D."/>
            <person name="Pearson M."/>
            <person name="Priest M."/>
            <person name="Roberts A."/>
            <person name="Saif S."/>
            <person name="Shea T."/>
            <person name="Sisk P."/>
            <person name="Sykes S."/>
            <person name="Wortman J."/>
            <person name="Nusbaum C."/>
            <person name="Birren B."/>
        </authorList>
    </citation>
    <scope>NUCLEOTIDE SEQUENCE [LARGE SCALE GENOMIC DNA]</scope>
    <source>
        <strain evidence="7 8">CIP 107287</strain>
    </source>
</reference>
<dbReference type="InterPro" id="IPR047149">
    <property type="entry name" value="KIF11-like"/>
</dbReference>
<dbReference type="Proteomes" id="UP000018440">
    <property type="component" value="Unassembled WGS sequence"/>
</dbReference>
<accession>N8Z5K2</accession>
<proteinExistence type="predicted"/>
<evidence type="ECO:0000256" key="1">
    <source>
        <dbReference type="ARBA" id="ARBA00004245"/>
    </source>
</evidence>
<evidence type="ECO:0000256" key="3">
    <source>
        <dbReference type="ARBA" id="ARBA00023175"/>
    </source>
</evidence>
<dbReference type="EMBL" id="APPQ01000026">
    <property type="protein sequence ID" value="ENV44221.1"/>
    <property type="molecule type" value="Genomic_DNA"/>
</dbReference>
<protein>
    <recommendedName>
        <fullName evidence="6">Tape measure protein N-terminal domain-containing protein</fullName>
    </recommendedName>
</protein>
<feature type="coiled-coil region" evidence="5">
    <location>
        <begin position="729"/>
        <end position="781"/>
    </location>
</feature>
<evidence type="ECO:0000259" key="6">
    <source>
        <dbReference type="Pfam" id="PF20155"/>
    </source>
</evidence>
<dbReference type="PANTHER" id="PTHR47970">
    <property type="entry name" value="KINESIN-LIKE PROTEIN KIF11"/>
    <property type="match status" value="1"/>
</dbReference>
<gene>
    <name evidence="7" type="ORF">F955_02110</name>
</gene>
<keyword evidence="2" id="KW-0963">Cytoplasm</keyword>